<dbReference type="PANTHER" id="PTHR30432">
    <property type="entry name" value="TRANSCRIPTIONAL REGULATOR MODE"/>
    <property type="match status" value="1"/>
</dbReference>
<name>A0ABX0IKK3_9FLAO</name>
<dbReference type="InterPro" id="IPR051815">
    <property type="entry name" value="Molybdate_resp_trans_reg"/>
</dbReference>
<keyword evidence="2" id="KW-1185">Reference proteome</keyword>
<accession>A0ABX0IKK3</accession>
<evidence type="ECO:0000313" key="2">
    <source>
        <dbReference type="Proteomes" id="UP000817854"/>
    </source>
</evidence>
<dbReference type="Gene3D" id="1.10.10.10">
    <property type="entry name" value="Winged helix-like DNA-binding domain superfamily/Winged helix DNA-binding domain"/>
    <property type="match status" value="1"/>
</dbReference>
<reference evidence="1 2" key="3">
    <citation type="submission" date="2020-02" db="EMBL/GenBank/DDBJ databases">
        <title>Flavobacterium profundi sp. nov., isolated from a deep-sea seamount.</title>
        <authorList>
            <person name="Zhang D.-C."/>
        </authorList>
    </citation>
    <scope>NUCLEOTIDE SEQUENCE [LARGE SCALE GENOMIC DNA]</scope>
    <source>
        <strain evidence="1 2">EC11</strain>
    </source>
</reference>
<protein>
    <submittedName>
        <fullName evidence="1">LysR family transcriptional regulator</fullName>
    </submittedName>
</protein>
<sequence>MLKIKSKIWIESNNGILLSEGRVQLLKMIDETGSLNKASKALKISYQKAWRLIDEVSKTTKQPIIETKIGGAKGGGTILTPYGKSLISIYETINKDCWQFLDEQLKKHALC</sequence>
<evidence type="ECO:0000313" key="1">
    <source>
        <dbReference type="EMBL" id="NHN24111.1"/>
    </source>
</evidence>
<reference evidence="2" key="1">
    <citation type="submission" date="2019-05" db="EMBL/GenBank/DDBJ databases">
        <title>Flavobacterium profundi sp. nov., isolated from a deep-sea seamount.</title>
        <authorList>
            <person name="Zhang D.-C."/>
        </authorList>
    </citation>
    <scope>NUCLEOTIDE SEQUENCE [LARGE SCALE GENOMIC DNA]</scope>
    <source>
        <strain evidence="2">EC11</strain>
    </source>
</reference>
<proteinExistence type="predicted"/>
<organism evidence="1 2">
    <name type="scientific">Flavobacterium jejuense</name>
    <dbReference type="NCBI Taxonomy" id="1544455"/>
    <lineage>
        <taxon>Bacteria</taxon>
        <taxon>Pseudomonadati</taxon>
        <taxon>Bacteroidota</taxon>
        <taxon>Flavobacteriia</taxon>
        <taxon>Flavobacteriales</taxon>
        <taxon>Flavobacteriaceae</taxon>
        <taxon>Flavobacterium</taxon>
    </lineage>
</organism>
<dbReference type="InterPro" id="IPR036388">
    <property type="entry name" value="WH-like_DNA-bd_sf"/>
</dbReference>
<dbReference type="InterPro" id="IPR036390">
    <property type="entry name" value="WH_DNA-bd_sf"/>
</dbReference>
<gene>
    <name evidence="1" type="ORF">FIA58_000345</name>
</gene>
<comment type="caution">
    <text evidence="1">The sequence shown here is derived from an EMBL/GenBank/DDBJ whole genome shotgun (WGS) entry which is preliminary data.</text>
</comment>
<dbReference type="EMBL" id="VEVQ02000001">
    <property type="protein sequence ID" value="NHN24111.1"/>
    <property type="molecule type" value="Genomic_DNA"/>
</dbReference>
<dbReference type="PANTHER" id="PTHR30432:SF1">
    <property type="entry name" value="DNA-BINDING TRANSCRIPTIONAL DUAL REGULATOR MODE"/>
    <property type="match status" value="1"/>
</dbReference>
<dbReference type="SUPFAM" id="SSF46785">
    <property type="entry name" value="Winged helix' DNA-binding domain"/>
    <property type="match status" value="1"/>
</dbReference>
<reference evidence="1 2" key="2">
    <citation type="submission" date="2019-05" db="EMBL/GenBank/DDBJ databases">
        <authorList>
            <person name="Lianzixin W."/>
        </authorList>
    </citation>
    <scope>NUCLEOTIDE SEQUENCE [LARGE SCALE GENOMIC DNA]</scope>
    <source>
        <strain evidence="1 2">EC11</strain>
    </source>
</reference>
<dbReference type="Proteomes" id="UP000817854">
    <property type="component" value="Unassembled WGS sequence"/>
</dbReference>